<feature type="region of interest" description="Disordered" evidence="1">
    <location>
        <begin position="520"/>
        <end position="560"/>
    </location>
</feature>
<dbReference type="KEGG" id="rpm:RSPPHO_00599"/>
<proteinExistence type="predicted"/>
<protein>
    <submittedName>
        <fullName evidence="2">Cyclic nucleotide-binding domain (CNMP-BD) protein</fullName>
    </submittedName>
</protein>
<sequence>MRDHLAEDPDSGLRLMTRLARRLTTLSERVGGPEPSALTRDALAAASGPRWLRWLGRLLPGRRRSNAGAMWVVSASRLEQPLRLVVASLPNDDGDAQRARLLAALEPLGGISVKGVSRAVEVTNEDDPLTALAQAGRQARALLDRENADLVVWGLVDPAAALVELHFTGLAQADDDRPGLPHALTWLALPLDFGPEWTPLVRAITLAAIEPRGEGQASSLLAVLPAAVEDARPLGLEPPAGFGPAEQTAILSCYGHACAALGHLARDTVWSETAVDAYGTALGLLPPDADLEWAFLHRSIGLALQGMGERTDSLDALTRAAEAYRGALDALPRAEHPRDWAGLQVRLGMVLYKHALLDGAVESLKEPLQCLQGAMQLFTRAEHPGKWADLMNTISQVLQVYGDHMRSVAILERAVDACKQALSVRTYEAAPLAWAATQNTLGSALFLLAKHAQKRAPLEDAAEAFRKALGTYRMMSLERAASVAESNLRRVEDMLKRTTGPRLLADPAWAERPGAINSRVDWDPVSAAARGARRRAEKEDLDEDEDEPDKGDRAAPSPSA</sequence>
<evidence type="ECO:0000256" key="1">
    <source>
        <dbReference type="SAM" id="MobiDB-lite"/>
    </source>
</evidence>
<dbReference type="RefSeq" id="WP_014413865.1">
    <property type="nucleotide sequence ID" value="NC_017059.1"/>
</dbReference>
<dbReference type="PATRIC" id="fig|1150469.3.peg.700"/>
<dbReference type="EMBL" id="HE663493">
    <property type="protein sequence ID" value="CCG07225.1"/>
    <property type="molecule type" value="Genomic_DNA"/>
</dbReference>
<dbReference type="HOGENOM" id="CLU_516585_0_0_5"/>
<dbReference type="InterPro" id="IPR011990">
    <property type="entry name" value="TPR-like_helical_dom_sf"/>
</dbReference>
<reference evidence="2 3" key="1">
    <citation type="submission" date="2012-02" db="EMBL/GenBank/DDBJ databases">
        <title>Shotgun genome sequence of Phaeospirillum photometricum DSM 122.</title>
        <authorList>
            <person name="Duquesne K."/>
            <person name="Sturgis J."/>
        </authorList>
    </citation>
    <scope>NUCLEOTIDE SEQUENCE [LARGE SCALE GENOMIC DNA]</scope>
    <source>
        <strain evidence="3">DSM122</strain>
    </source>
</reference>
<organism evidence="2 3">
    <name type="scientific">Pararhodospirillum photometricum DSM 122</name>
    <dbReference type="NCBI Taxonomy" id="1150469"/>
    <lineage>
        <taxon>Bacteria</taxon>
        <taxon>Pseudomonadati</taxon>
        <taxon>Pseudomonadota</taxon>
        <taxon>Alphaproteobacteria</taxon>
        <taxon>Rhodospirillales</taxon>
        <taxon>Rhodospirillaceae</taxon>
        <taxon>Pararhodospirillum</taxon>
    </lineage>
</organism>
<dbReference type="Gene3D" id="1.25.40.10">
    <property type="entry name" value="Tetratricopeptide repeat domain"/>
    <property type="match status" value="1"/>
</dbReference>
<name>H6SPV5_PARPM</name>
<dbReference type="SUPFAM" id="SSF48452">
    <property type="entry name" value="TPR-like"/>
    <property type="match status" value="1"/>
</dbReference>
<keyword evidence="3" id="KW-1185">Reference proteome</keyword>
<accession>H6SPV5</accession>
<dbReference type="STRING" id="1150469.RSPPHO_00599"/>
<gene>
    <name evidence="2" type="ORF">RSPPHO_00599</name>
</gene>
<evidence type="ECO:0000313" key="3">
    <source>
        <dbReference type="Proteomes" id="UP000033220"/>
    </source>
</evidence>
<dbReference type="AlphaFoldDB" id="H6SPV5"/>
<dbReference type="Proteomes" id="UP000033220">
    <property type="component" value="Chromosome DSM 122"/>
</dbReference>
<feature type="compositionally biased region" description="Acidic residues" evidence="1">
    <location>
        <begin position="539"/>
        <end position="549"/>
    </location>
</feature>
<dbReference type="eggNOG" id="COG0457">
    <property type="taxonomic scope" value="Bacteria"/>
</dbReference>
<evidence type="ECO:0000313" key="2">
    <source>
        <dbReference type="EMBL" id="CCG07225.1"/>
    </source>
</evidence>